<dbReference type="InterPro" id="IPR036597">
    <property type="entry name" value="Fido-like_dom_sf"/>
</dbReference>
<reference evidence="3" key="1">
    <citation type="journal article" date="2019" name="Int. J. Syst. Evol. Microbiol.">
        <title>The Global Catalogue of Microorganisms (GCM) 10K type strain sequencing project: providing services to taxonomists for standard genome sequencing and annotation.</title>
        <authorList>
            <consortium name="The Broad Institute Genomics Platform"/>
            <consortium name="The Broad Institute Genome Sequencing Center for Infectious Disease"/>
            <person name="Wu L."/>
            <person name="Ma J."/>
        </authorList>
    </citation>
    <scope>NUCLEOTIDE SEQUENCE [LARGE SCALE GENOMIC DNA]</scope>
    <source>
        <strain evidence="3">NBRC 112502</strain>
    </source>
</reference>
<dbReference type="RefSeq" id="WP_284257302.1">
    <property type="nucleotide sequence ID" value="NZ_BSOS01000026.1"/>
</dbReference>
<protein>
    <recommendedName>
        <fullName evidence="1">Fido domain-containing protein</fullName>
    </recommendedName>
</protein>
<keyword evidence="3" id="KW-1185">Reference proteome</keyword>
<dbReference type="PROSITE" id="PS51459">
    <property type="entry name" value="FIDO"/>
    <property type="match status" value="1"/>
</dbReference>
<proteinExistence type="predicted"/>
<dbReference type="InterPro" id="IPR040198">
    <property type="entry name" value="Fido_containing"/>
</dbReference>
<organism evidence="2 3">
    <name type="scientific">Acidocella aquatica</name>
    <dbReference type="NCBI Taxonomy" id="1922313"/>
    <lineage>
        <taxon>Bacteria</taxon>
        <taxon>Pseudomonadati</taxon>
        <taxon>Pseudomonadota</taxon>
        <taxon>Alphaproteobacteria</taxon>
        <taxon>Acetobacterales</taxon>
        <taxon>Acidocellaceae</taxon>
        <taxon>Acidocella</taxon>
    </lineage>
</organism>
<dbReference type="Gene3D" id="1.10.3290.10">
    <property type="entry name" value="Fido-like domain"/>
    <property type="match status" value="1"/>
</dbReference>
<evidence type="ECO:0000259" key="1">
    <source>
        <dbReference type="PROSITE" id="PS51459"/>
    </source>
</evidence>
<dbReference type="Proteomes" id="UP001156641">
    <property type="component" value="Unassembled WGS sequence"/>
</dbReference>
<evidence type="ECO:0000313" key="3">
    <source>
        <dbReference type="Proteomes" id="UP001156641"/>
    </source>
</evidence>
<dbReference type="InterPro" id="IPR003812">
    <property type="entry name" value="Fido"/>
</dbReference>
<evidence type="ECO:0000313" key="2">
    <source>
        <dbReference type="EMBL" id="GLR66600.1"/>
    </source>
</evidence>
<name>A0ABQ6A5L3_9PROT</name>
<dbReference type="PANTHER" id="PTHR13504:SF38">
    <property type="entry name" value="FIDO DOMAIN-CONTAINING PROTEIN"/>
    <property type="match status" value="1"/>
</dbReference>
<dbReference type="SUPFAM" id="SSF140931">
    <property type="entry name" value="Fic-like"/>
    <property type="match status" value="1"/>
</dbReference>
<gene>
    <name evidence="2" type="ORF">GCM10010909_12800</name>
</gene>
<feature type="domain" description="Fido" evidence="1">
    <location>
        <begin position="125"/>
        <end position="292"/>
    </location>
</feature>
<comment type="caution">
    <text evidence="2">The sequence shown here is derived from an EMBL/GenBank/DDBJ whole genome shotgun (WGS) entry which is preliminary data.</text>
</comment>
<dbReference type="EMBL" id="BSOS01000026">
    <property type="protein sequence ID" value="GLR66600.1"/>
    <property type="molecule type" value="Genomic_DNA"/>
</dbReference>
<sequence length="404" mass="45102">MKADRKTAIDRDEVVSQMEPLLIGENSRQRAALTDLAVELAQKSAGFRRSLPESLLASLADLVRSMNCYYSNLIEGHDTHPIDIERALKDDYSADPKKRDLQLEAKAHITVQQWIDKGNLKGRALTVHSIREVHRHFCELMPDELLWIEDPITKKRLKVIPGELRAQDVEVGNHVAVSPGAVPRFLQRFEDVYSKTGKAETILAAAAAHHRLLWIHPFPDGNGRVARLLSHATLLEVLDTGAVWSIARGLARNVRAYKGHLAACDLTRRNDLDGRGHLSQENLAEFTKFFLTTCIDQVSFMESLVQPDRLRARILIWAEEEIRLNGLPPKSGSILEAVLYRGELPRADAAGIVGTGDRQARRVVSALLEQGVLISESTRAHLRLAFPATLASRWMPGLFPETQG</sequence>
<dbReference type="PANTHER" id="PTHR13504">
    <property type="entry name" value="FIDO DOMAIN-CONTAINING PROTEIN DDB_G0283145"/>
    <property type="match status" value="1"/>
</dbReference>
<dbReference type="Pfam" id="PF02661">
    <property type="entry name" value="Fic"/>
    <property type="match status" value="1"/>
</dbReference>
<accession>A0ABQ6A5L3</accession>